<dbReference type="AlphaFoldDB" id="A0A9D7QHS2"/>
<protein>
    <submittedName>
        <fullName evidence="2">Class I SAM-dependent methyltransferase</fullName>
    </submittedName>
</protein>
<dbReference type="SUPFAM" id="SSF53335">
    <property type="entry name" value="S-adenosyl-L-methionine-dependent methyltransferases"/>
    <property type="match status" value="1"/>
</dbReference>
<comment type="caution">
    <text evidence="2">The sequence shown here is derived from an EMBL/GenBank/DDBJ whole genome shotgun (WGS) entry which is preliminary data.</text>
</comment>
<dbReference type="Proteomes" id="UP000808146">
    <property type="component" value="Unassembled WGS sequence"/>
</dbReference>
<accession>A0A9D7QHS2</accession>
<evidence type="ECO:0000313" key="2">
    <source>
        <dbReference type="EMBL" id="MBK8890601.1"/>
    </source>
</evidence>
<keyword evidence="2" id="KW-0808">Transferase</keyword>
<reference evidence="2" key="1">
    <citation type="submission" date="2020-10" db="EMBL/GenBank/DDBJ databases">
        <title>Connecting structure to function with the recovery of over 1000 high-quality activated sludge metagenome-assembled genomes encoding full-length rRNA genes using long-read sequencing.</title>
        <authorList>
            <person name="Singleton C.M."/>
            <person name="Petriglieri F."/>
            <person name="Kristensen J.M."/>
            <person name="Kirkegaard R.H."/>
            <person name="Michaelsen T.Y."/>
            <person name="Andersen M.H."/>
            <person name="Karst S.M."/>
            <person name="Dueholm M.S."/>
            <person name="Nielsen P.H."/>
            <person name="Albertsen M."/>
        </authorList>
    </citation>
    <scope>NUCLEOTIDE SEQUENCE</scope>
    <source>
        <strain evidence="2">OdNE_18-Q3-R46-58_BAT3C.305</strain>
    </source>
</reference>
<keyword evidence="2" id="KW-0489">Methyltransferase</keyword>
<proteinExistence type="predicted"/>
<dbReference type="InterPro" id="IPR029063">
    <property type="entry name" value="SAM-dependent_MTases_sf"/>
</dbReference>
<dbReference type="GO" id="GO:0008757">
    <property type="term" value="F:S-adenosylmethionine-dependent methyltransferase activity"/>
    <property type="evidence" value="ECO:0007669"/>
    <property type="project" value="InterPro"/>
</dbReference>
<dbReference type="GO" id="GO:0032259">
    <property type="term" value="P:methylation"/>
    <property type="evidence" value="ECO:0007669"/>
    <property type="project" value="UniProtKB-KW"/>
</dbReference>
<dbReference type="InterPro" id="IPR013216">
    <property type="entry name" value="Methyltransf_11"/>
</dbReference>
<sequence>MSGATVSEFLAYWRNEGEAYVRRGDYSWMAELVPGGRVLEIGCGLGFGTAALVARGLAVLAIDTLPECLAASTARLGVAAGGVKLMQADVAALTTEKLATIEAFAPDAVVCWLMGAPAVTTGAAASDGGKAVAAYREAVHRHVAELAAKLLTVRVLHLVDRTAIAWQAKDIGRDTLLRYHLGTTLRDLPFVAVRRNALYRKLEGNGLDDARIRRAYPGLPGVVPTLASLLAERKG</sequence>
<dbReference type="EMBL" id="JADKBR010000011">
    <property type="protein sequence ID" value="MBK8890601.1"/>
    <property type="molecule type" value="Genomic_DNA"/>
</dbReference>
<evidence type="ECO:0000313" key="3">
    <source>
        <dbReference type="Proteomes" id="UP000808146"/>
    </source>
</evidence>
<dbReference type="Gene3D" id="3.40.50.150">
    <property type="entry name" value="Vaccinia Virus protein VP39"/>
    <property type="match status" value="1"/>
</dbReference>
<gene>
    <name evidence="2" type="ORF">IPN75_09475</name>
</gene>
<evidence type="ECO:0000259" key="1">
    <source>
        <dbReference type="Pfam" id="PF08241"/>
    </source>
</evidence>
<organism evidence="2 3">
    <name type="scientific">Candidatus Dechloromonas phosphorivorans</name>
    <dbReference type="NCBI Taxonomy" id="2899244"/>
    <lineage>
        <taxon>Bacteria</taxon>
        <taxon>Pseudomonadati</taxon>
        <taxon>Pseudomonadota</taxon>
        <taxon>Betaproteobacteria</taxon>
        <taxon>Rhodocyclales</taxon>
        <taxon>Azonexaceae</taxon>
        <taxon>Dechloromonas</taxon>
    </lineage>
</organism>
<dbReference type="Pfam" id="PF08241">
    <property type="entry name" value="Methyltransf_11"/>
    <property type="match status" value="1"/>
</dbReference>
<name>A0A9D7QHS2_9RHOO</name>
<feature type="domain" description="Methyltransferase type 11" evidence="1">
    <location>
        <begin position="39"/>
        <end position="96"/>
    </location>
</feature>